<feature type="transmembrane region" description="Helical" evidence="9">
    <location>
        <begin position="65"/>
        <end position="82"/>
    </location>
</feature>
<dbReference type="Pfam" id="PF00122">
    <property type="entry name" value="E1-E2_ATPase"/>
    <property type="match status" value="1"/>
</dbReference>
<dbReference type="SUPFAM" id="SSF81653">
    <property type="entry name" value="Calcium ATPase, transduction domain A"/>
    <property type="match status" value="1"/>
</dbReference>
<feature type="transmembrane region" description="Helical" evidence="9">
    <location>
        <begin position="247"/>
        <end position="266"/>
    </location>
</feature>
<keyword evidence="9" id="KW-1003">Cell membrane</keyword>
<evidence type="ECO:0000256" key="7">
    <source>
        <dbReference type="ARBA" id="ARBA00039103"/>
    </source>
</evidence>
<dbReference type="Proteomes" id="UP000823990">
    <property type="component" value="Unassembled WGS sequence"/>
</dbReference>
<dbReference type="Gene3D" id="3.40.1110.10">
    <property type="entry name" value="Calcium-transporting ATPase, cytoplasmic domain N"/>
    <property type="match status" value="1"/>
</dbReference>
<reference evidence="11" key="1">
    <citation type="journal article" date="2021" name="PeerJ">
        <title>Extensive microbial diversity within the chicken gut microbiome revealed by metagenomics and culture.</title>
        <authorList>
            <person name="Gilroy R."/>
            <person name="Ravi A."/>
            <person name="Getino M."/>
            <person name="Pursley I."/>
            <person name="Horton D.L."/>
            <person name="Alikhan N.F."/>
            <person name="Baker D."/>
            <person name="Gharbi K."/>
            <person name="Hall N."/>
            <person name="Watson M."/>
            <person name="Adriaenssens E.M."/>
            <person name="Foster-Nyarko E."/>
            <person name="Jarju S."/>
            <person name="Secka A."/>
            <person name="Antonio M."/>
            <person name="Oren A."/>
            <person name="Chaudhuri R.R."/>
            <person name="La Ragione R."/>
            <person name="Hildebrand F."/>
            <person name="Pallen M.J."/>
        </authorList>
    </citation>
    <scope>NUCLEOTIDE SEQUENCE</scope>
    <source>
        <strain evidence="11">12435</strain>
    </source>
</reference>
<evidence type="ECO:0000256" key="1">
    <source>
        <dbReference type="ARBA" id="ARBA00004651"/>
    </source>
</evidence>
<feature type="transmembrane region" description="Helical" evidence="9">
    <location>
        <begin position="286"/>
        <end position="311"/>
    </location>
</feature>
<feature type="transmembrane region" description="Helical" evidence="9">
    <location>
        <begin position="102"/>
        <end position="119"/>
    </location>
</feature>
<dbReference type="PRINTS" id="PR00941">
    <property type="entry name" value="CDATPASE"/>
</dbReference>
<dbReference type="GO" id="GO:0046872">
    <property type="term" value="F:metal ion binding"/>
    <property type="evidence" value="ECO:0007669"/>
    <property type="project" value="UniProtKB-KW"/>
</dbReference>
<evidence type="ECO:0000256" key="2">
    <source>
        <dbReference type="ARBA" id="ARBA00006024"/>
    </source>
</evidence>
<feature type="domain" description="P-type ATPase A" evidence="10">
    <location>
        <begin position="132"/>
        <end position="232"/>
    </location>
</feature>
<dbReference type="Gene3D" id="2.70.150.10">
    <property type="entry name" value="Calcium-transporting ATPase, cytoplasmic transduction domain A"/>
    <property type="match status" value="1"/>
</dbReference>
<comment type="caution">
    <text evidence="11">The sequence shown here is derived from an EMBL/GenBank/DDBJ whole genome shotgun (WGS) entry which is preliminary data.</text>
</comment>
<organism evidence="11 12">
    <name type="scientific">Candidatus Protoclostridium stercorigallinarum</name>
    <dbReference type="NCBI Taxonomy" id="2838741"/>
    <lineage>
        <taxon>Bacteria</taxon>
        <taxon>Bacillati</taxon>
        <taxon>Bacillota</taxon>
        <taxon>Clostridia</taxon>
        <taxon>Candidatus Protoclostridium</taxon>
    </lineage>
</organism>
<dbReference type="InterPro" id="IPR023214">
    <property type="entry name" value="HAD_sf"/>
</dbReference>
<gene>
    <name evidence="11" type="primary">cadA</name>
    <name evidence="11" type="ORF">H9892_00935</name>
</gene>
<evidence type="ECO:0000256" key="4">
    <source>
        <dbReference type="ARBA" id="ARBA00022692"/>
    </source>
</evidence>
<dbReference type="PANTHER" id="PTHR48085:SF5">
    <property type="entry name" value="CADMIUM_ZINC-TRANSPORTING ATPASE HMA4-RELATED"/>
    <property type="match status" value="1"/>
</dbReference>
<dbReference type="Gene3D" id="3.40.50.1000">
    <property type="entry name" value="HAD superfamily/HAD-like"/>
    <property type="match status" value="1"/>
</dbReference>
<dbReference type="EC" id="7.2.2.21" evidence="7"/>
<evidence type="ECO:0000256" key="9">
    <source>
        <dbReference type="RuleBase" id="RU362081"/>
    </source>
</evidence>
<dbReference type="PANTHER" id="PTHR48085">
    <property type="entry name" value="CADMIUM/ZINC-TRANSPORTING ATPASE HMA2-RELATED"/>
    <property type="match status" value="1"/>
</dbReference>
<keyword evidence="5 9" id="KW-1133">Transmembrane helix</keyword>
<dbReference type="InterPro" id="IPR051014">
    <property type="entry name" value="Cation_Transport_ATPase_IB"/>
</dbReference>
<dbReference type="NCBIfam" id="TIGR01512">
    <property type="entry name" value="ATPase-IB2_Cd"/>
    <property type="match status" value="1"/>
</dbReference>
<evidence type="ECO:0000259" key="10">
    <source>
        <dbReference type="Pfam" id="PF00122"/>
    </source>
</evidence>
<evidence type="ECO:0000313" key="11">
    <source>
        <dbReference type="EMBL" id="HIW01896.1"/>
    </source>
</evidence>
<keyword evidence="9" id="KW-0479">Metal-binding</keyword>
<dbReference type="InterPro" id="IPR036412">
    <property type="entry name" value="HAD-like_sf"/>
</dbReference>
<dbReference type="InterPro" id="IPR018303">
    <property type="entry name" value="ATPase_P-typ_P_site"/>
</dbReference>
<keyword evidence="9" id="KW-0067">ATP-binding</keyword>
<dbReference type="InterPro" id="IPR023298">
    <property type="entry name" value="ATPase_P-typ_TM_dom_sf"/>
</dbReference>
<dbReference type="AlphaFoldDB" id="A0A9D1TRV6"/>
<evidence type="ECO:0000256" key="3">
    <source>
        <dbReference type="ARBA" id="ARBA00022539"/>
    </source>
</evidence>
<sequence length="636" mass="67674">MKADKRLISVAVGLVFFVPALLLDKIWGIFPAYLTLYALAWASAAWSVVVKAARNIRRGVIFDENFLMLIASIGAFAINLAFSDFETELCAPGGGEAMMDGVLVMLLYQVGEYFQALAVRRSRKNIRKLLSMRPDSAVVFRGGKETEVDPEDVEVGELTIVRAGERIALDGVVTDGASYVDTSMVTGESVPAYVRPGDEVKSGCIAVDGLLTVRTTKNFGESTATKMLRLVEEAADKKAKQETFITAFAKVYTPVVCAIALLVAVIPSLVQTFAFGVAAGEAWHSWIYTALSLLVVSCPCALVISVPLTFFSGIGGASRIGVLMKGSDCFSPYAKATVMAFDKTGTITMGRFSVKDVHTDDETLSMLAAAESKFNHPIAKAFASVDAHGCECTSAEDVSGKGIRAVVNGKRLDAGTKAFMSECGLTPDAVDSPYTVVHIAADGEYKGYVTVADTVKPDSIRAMKECREIGVRTVMLTGDRPEVAAAVAREVGIDEYRAGQLPQDKVTAVRELSKHGKVIFCGDGINDAPVLATADVGCAMGGVGSDSAIEAADVVVMHDDLTSVVAGRRHAKKVIRIAMENIVGSLLIKIAIMLLSVLLPALGVLVEFPLWIAIMGDVGVCLVAIANSMRALRCRK</sequence>
<keyword evidence="4 9" id="KW-0812">Transmembrane</keyword>
<reference evidence="11" key="2">
    <citation type="submission" date="2021-04" db="EMBL/GenBank/DDBJ databases">
        <authorList>
            <person name="Gilroy R."/>
        </authorList>
    </citation>
    <scope>NUCLEOTIDE SEQUENCE</scope>
    <source>
        <strain evidence="11">12435</strain>
    </source>
</reference>
<comment type="similarity">
    <text evidence="2 9">Belongs to the cation transport ATPase (P-type) (TC 3.A.3) family. Type IB subfamily.</text>
</comment>
<dbReference type="GO" id="GO:0008551">
    <property type="term" value="F:P-type cadmium transporter activity"/>
    <property type="evidence" value="ECO:0007669"/>
    <property type="project" value="UniProtKB-EC"/>
</dbReference>
<comment type="catalytic activity">
    <reaction evidence="8">
        <text>Cd(2+)(in) + ATP + H2O = Cd(2+)(out) + ADP + phosphate + H(+)</text>
        <dbReference type="Rhea" id="RHEA:12132"/>
        <dbReference type="ChEBI" id="CHEBI:15377"/>
        <dbReference type="ChEBI" id="CHEBI:15378"/>
        <dbReference type="ChEBI" id="CHEBI:30616"/>
        <dbReference type="ChEBI" id="CHEBI:43474"/>
        <dbReference type="ChEBI" id="CHEBI:48775"/>
        <dbReference type="ChEBI" id="CHEBI:456216"/>
        <dbReference type="EC" id="7.2.2.21"/>
    </reaction>
</comment>
<dbReference type="InterPro" id="IPR001757">
    <property type="entry name" value="P_typ_ATPase"/>
</dbReference>
<keyword evidence="9" id="KW-0547">Nucleotide-binding</keyword>
<dbReference type="NCBIfam" id="TIGR01525">
    <property type="entry name" value="ATPase-IB_hvy"/>
    <property type="match status" value="1"/>
</dbReference>
<dbReference type="SUPFAM" id="SSF81665">
    <property type="entry name" value="Calcium ATPase, transmembrane domain M"/>
    <property type="match status" value="1"/>
</dbReference>
<evidence type="ECO:0000256" key="6">
    <source>
        <dbReference type="ARBA" id="ARBA00023136"/>
    </source>
</evidence>
<dbReference type="GO" id="GO:0016887">
    <property type="term" value="F:ATP hydrolysis activity"/>
    <property type="evidence" value="ECO:0007669"/>
    <property type="project" value="InterPro"/>
</dbReference>
<keyword evidence="3" id="KW-0104">Cadmium</keyword>
<protein>
    <recommendedName>
        <fullName evidence="7">Cd(2+)-exporting ATPase</fullName>
        <ecNumber evidence="7">7.2.2.21</ecNumber>
    </recommendedName>
</protein>
<dbReference type="NCBIfam" id="TIGR01494">
    <property type="entry name" value="ATPase_P-type"/>
    <property type="match status" value="1"/>
</dbReference>
<dbReference type="InterPro" id="IPR059000">
    <property type="entry name" value="ATPase_P-type_domA"/>
</dbReference>
<proteinExistence type="inferred from homology"/>
<comment type="subcellular location">
    <subcellularLocation>
        <location evidence="1">Cell membrane</location>
        <topology evidence="1">Multi-pass membrane protein</topology>
    </subcellularLocation>
</comment>
<feature type="transmembrane region" description="Helical" evidence="9">
    <location>
        <begin position="32"/>
        <end position="53"/>
    </location>
</feature>
<dbReference type="Pfam" id="PF00702">
    <property type="entry name" value="Hydrolase"/>
    <property type="match status" value="1"/>
</dbReference>
<keyword evidence="6 9" id="KW-0472">Membrane</keyword>
<feature type="transmembrane region" description="Helical" evidence="9">
    <location>
        <begin position="582"/>
        <end position="602"/>
    </location>
</feature>
<name>A0A9D1TRV6_9FIRM</name>
<dbReference type="InterPro" id="IPR023299">
    <property type="entry name" value="ATPase_P-typ_cyto_dom_N"/>
</dbReference>
<feature type="transmembrane region" description="Helical" evidence="9">
    <location>
        <begin position="608"/>
        <end position="626"/>
    </location>
</feature>
<dbReference type="InterPro" id="IPR008250">
    <property type="entry name" value="ATPase_P-typ_transduc_dom_A_sf"/>
</dbReference>
<dbReference type="GO" id="GO:0005886">
    <property type="term" value="C:plasma membrane"/>
    <property type="evidence" value="ECO:0007669"/>
    <property type="project" value="UniProtKB-SubCell"/>
</dbReference>
<dbReference type="GO" id="GO:0005524">
    <property type="term" value="F:ATP binding"/>
    <property type="evidence" value="ECO:0007669"/>
    <property type="project" value="UniProtKB-UniRule"/>
</dbReference>
<accession>A0A9D1TRV6</accession>
<dbReference type="PROSITE" id="PS00154">
    <property type="entry name" value="ATPASE_E1_E2"/>
    <property type="match status" value="1"/>
</dbReference>
<evidence type="ECO:0000313" key="12">
    <source>
        <dbReference type="Proteomes" id="UP000823990"/>
    </source>
</evidence>
<dbReference type="InterPro" id="IPR027256">
    <property type="entry name" value="P-typ_ATPase_IB"/>
</dbReference>
<evidence type="ECO:0000256" key="5">
    <source>
        <dbReference type="ARBA" id="ARBA00022989"/>
    </source>
</evidence>
<dbReference type="PRINTS" id="PR00119">
    <property type="entry name" value="CATATPASE"/>
</dbReference>
<dbReference type="SUPFAM" id="SSF56784">
    <property type="entry name" value="HAD-like"/>
    <property type="match status" value="1"/>
</dbReference>
<dbReference type="FunFam" id="2.70.150.10:FF:000002">
    <property type="entry name" value="Copper-transporting ATPase 1, putative"/>
    <property type="match status" value="1"/>
</dbReference>
<dbReference type="EMBL" id="DXHS01000015">
    <property type="protein sequence ID" value="HIW01896.1"/>
    <property type="molecule type" value="Genomic_DNA"/>
</dbReference>
<evidence type="ECO:0000256" key="8">
    <source>
        <dbReference type="ARBA" id="ARBA00049338"/>
    </source>
</evidence>